<dbReference type="Pfam" id="PF04977">
    <property type="entry name" value="DivIC"/>
    <property type="match status" value="1"/>
</dbReference>
<dbReference type="InterPro" id="IPR007060">
    <property type="entry name" value="FtsL/DivIC"/>
</dbReference>
<evidence type="ECO:0000313" key="3">
    <source>
        <dbReference type="Proteomes" id="UP000528964"/>
    </source>
</evidence>
<feature type="coiled-coil region" evidence="1">
    <location>
        <begin position="48"/>
        <end position="75"/>
    </location>
</feature>
<evidence type="ECO:0000256" key="1">
    <source>
        <dbReference type="SAM" id="Coils"/>
    </source>
</evidence>
<accession>A0A7W6GES4</accession>
<keyword evidence="2" id="KW-0132">Cell division</keyword>
<proteinExistence type="predicted"/>
<sequence length="110" mass="12259">MVGYSRGMIVRTRWRMAAAQLSLWIVAAGAVSYFGQQAYVGAHGLVASRSTEIEVQQLTAELAAVKADRAAIEHRIDLLSTDRLDPDLLDERARADLGWLRRDDRVIQAH</sequence>
<organism evidence="2 3">
    <name type="scientific">Hansschlegelia beijingensis</name>
    <dbReference type="NCBI Taxonomy" id="1133344"/>
    <lineage>
        <taxon>Bacteria</taxon>
        <taxon>Pseudomonadati</taxon>
        <taxon>Pseudomonadota</taxon>
        <taxon>Alphaproteobacteria</taxon>
        <taxon>Hyphomicrobiales</taxon>
        <taxon>Methylopilaceae</taxon>
        <taxon>Hansschlegelia</taxon>
    </lineage>
</organism>
<dbReference type="AlphaFoldDB" id="A0A7W6GES4"/>
<comment type="caution">
    <text evidence="2">The sequence shown here is derived from an EMBL/GenBank/DDBJ whole genome shotgun (WGS) entry which is preliminary data.</text>
</comment>
<dbReference type="Proteomes" id="UP000528964">
    <property type="component" value="Unassembled WGS sequence"/>
</dbReference>
<name>A0A7W6GES4_9HYPH</name>
<dbReference type="RefSeq" id="WP_246397936.1">
    <property type="nucleotide sequence ID" value="NZ_JACIDR010000001.1"/>
</dbReference>
<dbReference type="EMBL" id="JACIDR010000001">
    <property type="protein sequence ID" value="MBB3972363.1"/>
    <property type="molecule type" value="Genomic_DNA"/>
</dbReference>
<evidence type="ECO:0000313" key="2">
    <source>
        <dbReference type="EMBL" id="MBB3972363.1"/>
    </source>
</evidence>
<reference evidence="2 3" key="1">
    <citation type="submission" date="2020-08" db="EMBL/GenBank/DDBJ databases">
        <title>Genomic Encyclopedia of Type Strains, Phase IV (KMG-IV): sequencing the most valuable type-strain genomes for metagenomic binning, comparative biology and taxonomic classification.</title>
        <authorList>
            <person name="Goeker M."/>
        </authorList>
    </citation>
    <scope>NUCLEOTIDE SEQUENCE [LARGE SCALE GENOMIC DNA]</scope>
    <source>
        <strain evidence="2 3">DSM 25481</strain>
    </source>
</reference>
<keyword evidence="2" id="KW-0131">Cell cycle</keyword>
<gene>
    <name evidence="2" type="ORF">GGR24_000996</name>
</gene>
<dbReference type="GO" id="GO:0051301">
    <property type="term" value="P:cell division"/>
    <property type="evidence" value="ECO:0007669"/>
    <property type="project" value="UniProtKB-KW"/>
</dbReference>
<keyword evidence="1" id="KW-0175">Coiled coil</keyword>
<keyword evidence="3" id="KW-1185">Reference proteome</keyword>
<protein>
    <submittedName>
        <fullName evidence="2">Cell division protein FtsB</fullName>
    </submittedName>
</protein>